<keyword evidence="2 4" id="KW-0694">RNA-binding</keyword>
<keyword evidence="8" id="KW-1185">Reference proteome</keyword>
<dbReference type="InterPro" id="IPR036986">
    <property type="entry name" value="S4_RNA-bd_sf"/>
</dbReference>
<evidence type="ECO:0000256" key="5">
    <source>
        <dbReference type="RuleBase" id="RU003887"/>
    </source>
</evidence>
<evidence type="ECO:0000256" key="4">
    <source>
        <dbReference type="PROSITE-ProRule" id="PRU00182"/>
    </source>
</evidence>
<dbReference type="InterPro" id="IPR018496">
    <property type="entry name" value="PsdUridine_synth_RsuA/RluB_CS"/>
</dbReference>
<dbReference type="InterPro" id="IPR020094">
    <property type="entry name" value="TruA/RsuA/RluB/E/F_N"/>
</dbReference>
<dbReference type="Pfam" id="PF00849">
    <property type="entry name" value="PseudoU_synth_2"/>
    <property type="match status" value="1"/>
</dbReference>
<dbReference type="Proteomes" id="UP000719942">
    <property type="component" value="Unassembled WGS sequence"/>
</dbReference>
<dbReference type="InterPro" id="IPR000748">
    <property type="entry name" value="PsdUridine_synth_RsuA/RluB/E/F"/>
</dbReference>
<dbReference type="Gene3D" id="3.30.70.580">
    <property type="entry name" value="Pseudouridine synthase I, catalytic domain, N-terminal subdomain"/>
    <property type="match status" value="1"/>
</dbReference>
<protein>
    <recommendedName>
        <fullName evidence="5">Pseudouridine synthase</fullName>
        <ecNumber evidence="5">5.4.99.-</ecNumber>
    </recommendedName>
</protein>
<dbReference type="InterPro" id="IPR002942">
    <property type="entry name" value="S4_RNA-bd"/>
</dbReference>
<dbReference type="RefSeq" id="WP_219965130.1">
    <property type="nucleotide sequence ID" value="NZ_JAGFNZ010000002.1"/>
</dbReference>
<dbReference type="InterPro" id="IPR006145">
    <property type="entry name" value="PsdUridine_synth_RsuA/RluA"/>
</dbReference>
<dbReference type="InterPro" id="IPR020103">
    <property type="entry name" value="PsdUridine_synth_cat_dom_sf"/>
</dbReference>
<reference evidence="7 8" key="1">
    <citation type="submission" date="2021-03" db="EMBL/GenBank/DDBJ databases">
        <title>Caproiciproducens sp. nov. isolated from feces of cow.</title>
        <authorList>
            <person name="Choi J.-Y."/>
        </authorList>
    </citation>
    <scope>NUCLEOTIDE SEQUENCE [LARGE SCALE GENOMIC DNA]</scope>
    <source>
        <strain evidence="7 8">AGMB10547</strain>
    </source>
</reference>
<dbReference type="Gene3D" id="3.30.70.1560">
    <property type="entry name" value="Alpha-L RNA-binding motif"/>
    <property type="match status" value="1"/>
</dbReference>
<dbReference type="SUPFAM" id="SSF55120">
    <property type="entry name" value="Pseudouridine synthase"/>
    <property type="match status" value="1"/>
</dbReference>
<dbReference type="EMBL" id="JAGFNZ010000002">
    <property type="protein sequence ID" value="MBW7572744.1"/>
    <property type="molecule type" value="Genomic_DNA"/>
</dbReference>
<evidence type="ECO:0000256" key="2">
    <source>
        <dbReference type="ARBA" id="ARBA00022884"/>
    </source>
</evidence>
<evidence type="ECO:0000256" key="1">
    <source>
        <dbReference type="ARBA" id="ARBA00008348"/>
    </source>
</evidence>
<gene>
    <name evidence="7" type="ORF">J5W02_07940</name>
</gene>
<dbReference type="Gene3D" id="3.10.290.10">
    <property type="entry name" value="RNA-binding S4 domain"/>
    <property type="match status" value="1"/>
</dbReference>
<dbReference type="CDD" id="cd02553">
    <property type="entry name" value="PseudoU_synth_RsuA"/>
    <property type="match status" value="1"/>
</dbReference>
<dbReference type="CDD" id="cd00165">
    <property type="entry name" value="S4"/>
    <property type="match status" value="1"/>
</dbReference>
<name>A0ABS7DNQ4_9FIRM</name>
<evidence type="ECO:0000313" key="7">
    <source>
        <dbReference type="EMBL" id="MBW7572744.1"/>
    </source>
</evidence>
<dbReference type="PANTHER" id="PTHR47683">
    <property type="entry name" value="PSEUDOURIDINE SYNTHASE FAMILY PROTEIN-RELATED"/>
    <property type="match status" value="1"/>
</dbReference>
<dbReference type="InterPro" id="IPR050343">
    <property type="entry name" value="RsuA_PseudoU_synthase"/>
</dbReference>
<dbReference type="PROSITE" id="PS01149">
    <property type="entry name" value="PSI_RSU"/>
    <property type="match status" value="1"/>
</dbReference>
<dbReference type="PANTHER" id="PTHR47683:SF4">
    <property type="entry name" value="PSEUDOURIDINE SYNTHASE"/>
    <property type="match status" value="1"/>
</dbReference>
<evidence type="ECO:0000256" key="3">
    <source>
        <dbReference type="ARBA" id="ARBA00023235"/>
    </source>
</evidence>
<proteinExistence type="inferred from homology"/>
<evidence type="ECO:0000313" key="8">
    <source>
        <dbReference type="Proteomes" id="UP000719942"/>
    </source>
</evidence>
<dbReference type="SMART" id="SM00363">
    <property type="entry name" value="S4"/>
    <property type="match status" value="1"/>
</dbReference>
<dbReference type="NCBIfam" id="TIGR00093">
    <property type="entry name" value="pseudouridine synthase"/>
    <property type="match status" value="1"/>
</dbReference>
<comment type="similarity">
    <text evidence="1 5">Belongs to the pseudouridine synthase RsuA family.</text>
</comment>
<dbReference type="PROSITE" id="PS50889">
    <property type="entry name" value="S4"/>
    <property type="match status" value="1"/>
</dbReference>
<keyword evidence="3 5" id="KW-0413">Isomerase</keyword>
<sequence>MSIERLDKILASQNLGSRRDAGAMIRRGVAAVNGSVVKKADYKVDTQSDEVTVNGEPLVIREFLYLMMNKPAGVLSASRDTRAQTVVDLLPPELKRRGLFPAGRLDRDTEGLLIITDDGAFAHRMLAPKSHVYKLYEAVLARPVSTQDIAAFENGVELNDMTCLPAQLQVLEEGETPLVRVRIREGKFHQVKRMFLARGNEVLKLKRVQIGELKLDDKLAPGAARELDNSERSAIFSQSSLANVY</sequence>
<dbReference type="Pfam" id="PF01479">
    <property type="entry name" value="S4"/>
    <property type="match status" value="1"/>
</dbReference>
<evidence type="ECO:0000259" key="6">
    <source>
        <dbReference type="SMART" id="SM00363"/>
    </source>
</evidence>
<accession>A0ABS7DNQ4</accession>
<comment type="caution">
    <text evidence="7">The sequence shown here is derived from an EMBL/GenBank/DDBJ whole genome shotgun (WGS) entry which is preliminary data.</text>
</comment>
<organism evidence="7 8">
    <name type="scientific">Caproiciproducens faecalis</name>
    <dbReference type="NCBI Taxonomy" id="2820301"/>
    <lineage>
        <taxon>Bacteria</taxon>
        <taxon>Bacillati</taxon>
        <taxon>Bacillota</taxon>
        <taxon>Clostridia</taxon>
        <taxon>Eubacteriales</taxon>
        <taxon>Acutalibacteraceae</taxon>
        <taxon>Caproiciproducens</taxon>
    </lineage>
</organism>
<dbReference type="EC" id="5.4.99.-" evidence="5"/>
<dbReference type="SUPFAM" id="SSF55174">
    <property type="entry name" value="Alpha-L RNA-binding motif"/>
    <property type="match status" value="1"/>
</dbReference>
<dbReference type="InterPro" id="IPR042092">
    <property type="entry name" value="PsdUridine_s_RsuA/RluB/E/F_cat"/>
</dbReference>
<feature type="domain" description="RNA-binding S4" evidence="6">
    <location>
        <begin position="4"/>
        <end position="65"/>
    </location>
</feature>